<comment type="caution">
    <text evidence="5">The sequence shown here is derived from an EMBL/GenBank/DDBJ whole genome shotgun (WGS) entry which is preliminary data.</text>
</comment>
<keyword evidence="3 5" id="KW-0808">Transferase</keyword>
<dbReference type="RefSeq" id="WP_036941330.1">
    <property type="nucleotide sequence ID" value="NZ_JQKC01000015.1"/>
</dbReference>
<dbReference type="SUPFAM" id="SSF53756">
    <property type="entry name" value="UDP-Glycosyltransferase/glycogen phosphorylase"/>
    <property type="match status" value="1"/>
</dbReference>
<evidence type="ECO:0000256" key="3">
    <source>
        <dbReference type="ARBA" id="ARBA00022679"/>
    </source>
</evidence>
<dbReference type="NCBIfam" id="TIGR01426">
    <property type="entry name" value="MGT"/>
    <property type="match status" value="1"/>
</dbReference>
<dbReference type="PANTHER" id="PTHR48043">
    <property type="entry name" value="EG:EG0003.4 PROTEIN-RELATED"/>
    <property type="match status" value="1"/>
</dbReference>
<dbReference type="AlphaFoldDB" id="A0A0L6JKU1"/>
<dbReference type="EMBL" id="LGTC01000001">
    <property type="protein sequence ID" value="KNY26441.1"/>
    <property type="molecule type" value="Genomic_DNA"/>
</dbReference>
<dbReference type="Pfam" id="PF06722">
    <property type="entry name" value="EryCIII-like_C"/>
    <property type="match status" value="1"/>
</dbReference>
<protein>
    <submittedName>
        <fullName evidence="5">Glycosyltransferase, MGT family</fullName>
    </submittedName>
</protein>
<feature type="domain" description="Erythromycin biosynthesis protein CIII-like C-terminal" evidence="4">
    <location>
        <begin position="264"/>
        <end position="403"/>
    </location>
</feature>
<dbReference type="PATRIC" id="fig|398512.5.peg.1773"/>
<evidence type="ECO:0000256" key="1">
    <source>
        <dbReference type="ARBA" id="ARBA00009995"/>
    </source>
</evidence>
<dbReference type="OrthoDB" id="6620093at2"/>
<comment type="similarity">
    <text evidence="1">Belongs to the UDP-glycosyltransferase family.</text>
</comment>
<dbReference type="InterPro" id="IPR006326">
    <property type="entry name" value="UDPGT_MGT-like"/>
</dbReference>
<dbReference type="Proteomes" id="UP000036923">
    <property type="component" value="Unassembled WGS sequence"/>
</dbReference>
<proteinExistence type="inferred from homology"/>
<name>A0A0L6JKU1_9FIRM</name>
<evidence type="ECO:0000259" key="4">
    <source>
        <dbReference type="Pfam" id="PF06722"/>
    </source>
</evidence>
<keyword evidence="2" id="KW-0328">Glycosyltransferase</keyword>
<dbReference type="eggNOG" id="COG1819">
    <property type="taxonomic scope" value="Bacteria"/>
</dbReference>
<reference evidence="6" key="1">
    <citation type="submission" date="2015-07" db="EMBL/GenBank/DDBJ databases">
        <title>Near-Complete Genome Sequence of the Cellulolytic Bacterium Bacteroides (Pseudobacteroides) cellulosolvens ATCC 35603.</title>
        <authorList>
            <person name="Dassa B."/>
            <person name="Utturkar S.M."/>
            <person name="Klingeman D.M."/>
            <person name="Hurt R.A."/>
            <person name="Keller M."/>
            <person name="Xu J."/>
            <person name="Reddy Y.H.K."/>
            <person name="Borovok I."/>
            <person name="Grinberg I.R."/>
            <person name="Lamed R."/>
            <person name="Zhivin O."/>
            <person name="Bayer E.A."/>
            <person name="Brown S.D."/>
        </authorList>
    </citation>
    <scope>NUCLEOTIDE SEQUENCE [LARGE SCALE GENOMIC DNA]</scope>
    <source>
        <strain evidence="6">DSM 2933</strain>
    </source>
</reference>
<dbReference type="STRING" id="398512.Bccel_1703"/>
<dbReference type="InterPro" id="IPR050271">
    <property type="entry name" value="UDP-glycosyltransferase"/>
</dbReference>
<dbReference type="GO" id="GO:0008194">
    <property type="term" value="F:UDP-glycosyltransferase activity"/>
    <property type="evidence" value="ECO:0007669"/>
    <property type="project" value="InterPro"/>
</dbReference>
<dbReference type="FunFam" id="3.40.50.2000:FF:000072">
    <property type="entry name" value="Glycosyl transferase"/>
    <property type="match status" value="1"/>
</dbReference>
<keyword evidence="6" id="KW-1185">Reference proteome</keyword>
<dbReference type="InterPro" id="IPR002213">
    <property type="entry name" value="UDP_glucos_trans"/>
</dbReference>
<accession>A0A0L6JKU1</accession>
<gene>
    <name evidence="5" type="ORF">Bccel_1703</name>
</gene>
<dbReference type="InterPro" id="IPR035595">
    <property type="entry name" value="UDP_glycos_trans_CS"/>
</dbReference>
<dbReference type="InterPro" id="IPR010610">
    <property type="entry name" value="EryCIII-like_C"/>
</dbReference>
<sequence length="412" mass="47382">MSKVIFLSLPFHGHINPTLDLVRELIQRGEEVIYYATDVFRKKIEDTGAVFRSYRPHENWDVKYTADEMIESTSKTIDMDDLFAYWNREEKFYQDIEQDTMNDVLEDCTDYIIHDSYAKWGEGIARALDIPEITYYTTFAYCEKMYDVNPEFVIRDIFRLSDSYLANIKQTKRMIDIAVKYGRSQAVVGNNDRKLNIVYTSKCFQVFSECFDESYKFVGPQVADRNDRTEFPFEKLEGKPLIYISMGSIVSCHQNSKSFYKMCFEAFGDFNMQVVLSLGGNIEASLLGEIPCNFIVRDFVPQIEILKRASLFITHGGMNSVNEALYHHVPMIVYPQGGDQPIVAMQVEQLGAGICLRNSGLNPRELREAAEKIFKDPTYINNCKIIEDSFKSTGGYKEAVDEIFALKEKAGI</sequence>
<evidence type="ECO:0000256" key="2">
    <source>
        <dbReference type="ARBA" id="ARBA00022676"/>
    </source>
</evidence>
<dbReference type="PROSITE" id="PS00375">
    <property type="entry name" value="UDPGT"/>
    <property type="match status" value="1"/>
</dbReference>
<evidence type="ECO:0000313" key="6">
    <source>
        <dbReference type="Proteomes" id="UP000036923"/>
    </source>
</evidence>
<dbReference type="CDD" id="cd03784">
    <property type="entry name" value="GT1_Gtf-like"/>
    <property type="match status" value="1"/>
</dbReference>
<dbReference type="GO" id="GO:0016758">
    <property type="term" value="F:hexosyltransferase activity"/>
    <property type="evidence" value="ECO:0007669"/>
    <property type="project" value="InterPro"/>
</dbReference>
<dbReference type="Gene3D" id="3.40.50.2000">
    <property type="entry name" value="Glycogen Phosphorylase B"/>
    <property type="match status" value="2"/>
</dbReference>
<organism evidence="5 6">
    <name type="scientific">Pseudobacteroides cellulosolvens ATCC 35603 = DSM 2933</name>
    <dbReference type="NCBI Taxonomy" id="398512"/>
    <lineage>
        <taxon>Bacteria</taxon>
        <taxon>Bacillati</taxon>
        <taxon>Bacillota</taxon>
        <taxon>Clostridia</taxon>
        <taxon>Eubacteriales</taxon>
        <taxon>Oscillospiraceae</taxon>
        <taxon>Pseudobacteroides</taxon>
    </lineage>
</organism>
<evidence type="ECO:0000313" key="5">
    <source>
        <dbReference type="EMBL" id="KNY26441.1"/>
    </source>
</evidence>
<dbReference type="PANTHER" id="PTHR48043:SF145">
    <property type="entry name" value="FI06409P-RELATED"/>
    <property type="match status" value="1"/>
</dbReference>